<sequence length="673" mass="74899">MSEKTTTNTSQFRISKNSASGNGTTSKIREQLNFKDDRKWKQFSSRRLELIDKFGLSNKKASEQDDNIRQIATILRTEFNYPVSYSPEFEKLVTAAVQSVRRNRKRSKKNFITPNNSKNTSTAEVSSTPPSDDDNNNGNVSRVLSPVPSQFATPMTFTINASMQNSNKQYQLPSMQPKLGHVLTTDKNNKGKSASMPKLNLPSSYSSPSVRTEPTNPLSNSYNDIIKSVISEIVNNIIPLSEQFKKEGSDIPNLSDFALSTQDHKLLSISNDNTGNKGTRGNDDVLSLPGFLRKNILIHIQRSRTCSEMALPEGSIDNYENLEILGEMSIKSAIVFVIERFFSNLLPNSMQYISSKTMSKETLASLSVKLFDSATNHNLAVLPIDNVQIKLFYLLLGGIIKDFGFDPILYPLSEIIHHIVVKQYPVESSNQTGAGISTSTNHNQQVSISSSIRTAVLCTTSMKPQQANEDVNRKVLIKFKDRQQLFKFPLLSNGTPTVNEILESSRSLFNIVKKSDVLGLYHNNNLVVEDNELVKLFNGFPTSNEIILEIKEKEFNENLPKIYSVPSIKHHVTNLTTTSGDQNESLGLRILSAVSLGIKDESNVDNQKVTHTLPITNPLLSKNMRHSDSVSKLDNIISRISSEPALAPVSSKPNLKGSFENGNLPQPMFQPLL</sequence>
<dbReference type="EMBL" id="HE612865">
    <property type="protein sequence ID" value="CCE64912.1"/>
    <property type="molecule type" value="Genomic_DNA"/>
</dbReference>
<dbReference type="GeneID" id="11533100"/>
<feature type="compositionally biased region" description="Polar residues" evidence="1">
    <location>
        <begin position="1"/>
        <end position="26"/>
    </location>
</feature>
<dbReference type="Pfam" id="PF04001">
    <property type="entry name" value="Vhr1"/>
    <property type="match status" value="1"/>
</dbReference>
<feature type="region of interest" description="Disordered" evidence="1">
    <location>
        <begin position="1"/>
        <end position="28"/>
    </location>
</feature>
<protein>
    <recommendedName>
        <fullName evidence="4">Transcription factor VHR1</fullName>
    </recommendedName>
</protein>
<dbReference type="OMA" id="FVMERFF"/>
<dbReference type="GO" id="GO:0004525">
    <property type="term" value="F:ribonuclease III activity"/>
    <property type="evidence" value="ECO:0007669"/>
    <property type="project" value="InterPro"/>
</dbReference>
<evidence type="ECO:0000313" key="3">
    <source>
        <dbReference type="Proteomes" id="UP000005666"/>
    </source>
</evidence>
<name>G8BYH0_TETPH</name>
<dbReference type="eggNOG" id="ENOG502QVE1">
    <property type="taxonomic scope" value="Eukaryota"/>
</dbReference>
<dbReference type="OrthoDB" id="4089008at2759"/>
<evidence type="ECO:0000313" key="2">
    <source>
        <dbReference type="EMBL" id="CCE64912.1"/>
    </source>
</evidence>
<feature type="compositionally biased region" description="Polar residues" evidence="1">
    <location>
        <begin position="112"/>
        <end position="146"/>
    </location>
</feature>
<dbReference type="InterPro" id="IPR007147">
    <property type="entry name" value="TF_Vhr"/>
</dbReference>
<accession>G8BYH0</accession>
<evidence type="ECO:0000256" key="1">
    <source>
        <dbReference type="SAM" id="MobiDB-lite"/>
    </source>
</evidence>
<feature type="region of interest" description="Disordered" evidence="1">
    <location>
        <begin position="100"/>
        <end position="146"/>
    </location>
</feature>
<evidence type="ECO:0008006" key="4">
    <source>
        <dbReference type="Google" id="ProtNLM"/>
    </source>
</evidence>
<keyword evidence="3" id="KW-1185">Reference proteome</keyword>
<reference evidence="2 3" key="1">
    <citation type="journal article" date="2011" name="Proc. Natl. Acad. Sci. U.S.A.">
        <title>Evolutionary erosion of yeast sex chromosomes by mating-type switching accidents.</title>
        <authorList>
            <person name="Gordon J.L."/>
            <person name="Armisen D."/>
            <person name="Proux-Wera E."/>
            <person name="Oheigeartaigh S.S."/>
            <person name="Byrne K.P."/>
            <person name="Wolfe K.H."/>
        </authorList>
    </citation>
    <scope>NUCLEOTIDE SEQUENCE [LARGE SCALE GENOMIC DNA]</scope>
    <source>
        <strain evidence="3">ATCC 24235 / CBS 4417 / NBRC 1672 / NRRL Y-8282 / UCD 70-5</strain>
    </source>
</reference>
<dbReference type="Proteomes" id="UP000005666">
    <property type="component" value="Chromosome 10"/>
</dbReference>
<dbReference type="GO" id="GO:0006396">
    <property type="term" value="P:RNA processing"/>
    <property type="evidence" value="ECO:0007669"/>
    <property type="project" value="InterPro"/>
</dbReference>
<feature type="region of interest" description="Disordered" evidence="1">
    <location>
        <begin position="647"/>
        <end position="673"/>
    </location>
</feature>
<dbReference type="HOGENOM" id="CLU_006698_0_0_1"/>
<feature type="region of interest" description="Disordered" evidence="1">
    <location>
        <begin position="181"/>
        <end position="216"/>
    </location>
</feature>
<dbReference type="KEGG" id="tpf:TPHA_0J00900"/>
<organism evidence="2 3">
    <name type="scientific">Tetrapisispora phaffii (strain ATCC 24235 / CBS 4417 / NBRC 1672 / NRRL Y-8282 / UCD 70-5)</name>
    <name type="common">Yeast</name>
    <name type="synonym">Fabospora phaffii</name>
    <dbReference type="NCBI Taxonomy" id="1071381"/>
    <lineage>
        <taxon>Eukaryota</taxon>
        <taxon>Fungi</taxon>
        <taxon>Dikarya</taxon>
        <taxon>Ascomycota</taxon>
        <taxon>Saccharomycotina</taxon>
        <taxon>Saccharomycetes</taxon>
        <taxon>Saccharomycetales</taxon>
        <taxon>Saccharomycetaceae</taxon>
        <taxon>Tetrapisispora</taxon>
    </lineage>
</organism>
<dbReference type="SUPFAM" id="SSF69065">
    <property type="entry name" value="RNase III domain-like"/>
    <property type="match status" value="1"/>
</dbReference>
<dbReference type="STRING" id="1071381.G8BYH0"/>
<dbReference type="AlphaFoldDB" id="G8BYH0"/>
<feature type="compositionally biased region" description="Polar residues" evidence="1">
    <location>
        <begin position="201"/>
        <end position="216"/>
    </location>
</feature>
<dbReference type="RefSeq" id="XP_003687346.1">
    <property type="nucleotide sequence ID" value="XM_003687298.1"/>
</dbReference>
<dbReference type="InterPro" id="IPR036389">
    <property type="entry name" value="RNase_III_sf"/>
</dbReference>
<proteinExistence type="predicted"/>
<gene>
    <name evidence="2" type="primary">TPHA0J00900</name>
    <name evidence="2" type="ordered locus">TPHA_0J00900</name>
</gene>